<dbReference type="InParanoid" id="A0A251V4K2"/>
<accession>A0A251V4K2</accession>
<dbReference type="EMBL" id="MNCJ02000318">
    <property type="protein sequence ID" value="KAF5812672.1"/>
    <property type="molecule type" value="Genomic_DNA"/>
</dbReference>
<evidence type="ECO:0000313" key="2">
    <source>
        <dbReference type="EMBL" id="OTG30229.1"/>
    </source>
</evidence>
<keyword evidence="3" id="KW-1185">Reference proteome</keyword>
<dbReference type="Proteomes" id="UP000215914">
    <property type="component" value="Chromosome 3"/>
</dbReference>
<name>A0A251V4K2_HELAN</name>
<gene>
    <name evidence="2" type="ORF">HannXRQ_Chr03g0062151</name>
    <name evidence="1" type="ORF">HanXRQr2_Chr03g0089161</name>
</gene>
<sequence length="145" mass="17008">MHRADHPILKFEPMIAEWNKYDKLNDTELLQHRVIDWGWLEEIGSLQEVQDLVDPKLSNALECTQPQYEELVLEFHSTWLHKERKFEQGTTVSFSLGRQVYEMNMARFAIVSGLYTEEGVKRPEFVTCLRVLIISRGIIVSMRPS</sequence>
<evidence type="ECO:0000313" key="3">
    <source>
        <dbReference type="Proteomes" id="UP000215914"/>
    </source>
</evidence>
<reference evidence="1" key="3">
    <citation type="submission" date="2020-06" db="EMBL/GenBank/DDBJ databases">
        <title>Helianthus annuus Genome sequencing and assembly Release 2.</title>
        <authorList>
            <person name="Gouzy J."/>
            <person name="Langlade N."/>
            <person name="Munos S."/>
        </authorList>
    </citation>
    <scope>NUCLEOTIDE SEQUENCE</scope>
    <source>
        <tissue evidence="1">Leaves</tissue>
    </source>
</reference>
<proteinExistence type="predicted"/>
<dbReference type="EMBL" id="CM007892">
    <property type="protein sequence ID" value="OTG30229.1"/>
    <property type="molecule type" value="Genomic_DNA"/>
</dbReference>
<reference evidence="1 3" key="1">
    <citation type="journal article" date="2017" name="Nature">
        <title>The sunflower genome provides insights into oil metabolism, flowering and Asterid evolution.</title>
        <authorList>
            <person name="Badouin H."/>
            <person name="Gouzy J."/>
            <person name="Grassa C.J."/>
            <person name="Murat F."/>
            <person name="Staton S.E."/>
            <person name="Cottret L."/>
            <person name="Lelandais-Briere C."/>
            <person name="Owens G.L."/>
            <person name="Carrere S."/>
            <person name="Mayjonade B."/>
            <person name="Legrand L."/>
            <person name="Gill N."/>
            <person name="Kane N.C."/>
            <person name="Bowers J.E."/>
            <person name="Hubner S."/>
            <person name="Bellec A."/>
            <person name="Berard A."/>
            <person name="Berges H."/>
            <person name="Blanchet N."/>
            <person name="Boniface M.C."/>
            <person name="Brunel D."/>
            <person name="Catrice O."/>
            <person name="Chaidir N."/>
            <person name="Claudel C."/>
            <person name="Donnadieu C."/>
            <person name="Faraut T."/>
            <person name="Fievet G."/>
            <person name="Helmstetter N."/>
            <person name="King M."/>
            <person name="Knapp S.J."/>
            <person name="Lai Z."/>
            <person name="Le Paslier M.C."/>
            <person name="Lippi Y."/>
            <person name="Lorenzon L."/>
            <person name="Mandel J.R."/>
            <person name="Marage G."/>
            <person name="Marchand G."/>
            <person name="Marquand E."/>
            <person name="Bret-Mestries E."/>
            <person name="Morien E."/>
            <person name="Nambeesan S."/>
            <person name="Nguyen T."/>
            <person name="Pegot-Espagnet P."/>
            <person name="Pouilly N."/>
            <person name="Raftis F."/>
            <person name="Sallet E."/>
            <person name="Schiex T."/>
            <person name="Thomas J."/>
            <person name="Vandecasteele C."/>
            <person name="Vares D."/>
            <person name="Vear F."/>
            <person name="Vautrin S."/>
            <person name="Crespi M."/>
            <person name="Mangin B."/>
            <person name="Burke J.M."/>
            <person name="Salse J."/>
            <person name="Munos S."/>
            <person name="Vincourt P."/>
            <person name="Rieseberg L.H."/>
            <person name="Langlade N.B."/>
        </authorList>
    </citation>
    <scope>NUCLEOTIDE SEQUENCE [LARGE SCALE GENOMIC DNA]</scope>
    <source>
        <strain evidence="3">cv. SF193</strain>
        <tissue evidence="1">Leaves</tissue>
    </source>
</reference>
<reference evidence="2" key="2">
    <citation type="submission" date="2017-02" db="EMBL/GenBank/DDBJ databases">
        <title>Sunflower complete genome.</title>
        <authorList>
            <person name="Langlade N."/>
            <person name="Munos S."/>
        </authorList>
    </citation>
    <scope>NUCLEOTIDE SEQUENCE [LARGE SCALE GENOMIC DNA]</scope>
    <source>
        <tissue evidence="2">Leaves</tissue>
    </source>
</reference>
<dbReference type="Gramene" id="mRNA:HanXRQr2_Chr03g0089161">
    <property type="protein sequence ID" value="CDS:HanXRQr2_Chr03g0089161.1"/>
    <property type="gene ID" value="HanXRQr2_Chr03g0089161"/>
</dbReference>
<organism evidence="2 3">
    <name type="scientific">Helianthus annuus</name>
    <name type="common">Common sunflower</name>
    <dbReference type="NCBI Taxonomy" id="4232"/>
    <lineage>
        <taxon>Eukaryota</taxon>
        <taxon>Viridiplantae</taxon>
        <taxon>Streptophyta</taxon>
        <taxon>Embryophyta</taxon>
        <taxon>Tracheophyta</taxon>
        <taxon>Spermatophyta</taxon>
        <taxon>Magnoliopsida</taxon>
        <taxon>eudicotyledons</taxon>
        <taxon>Gunneridae</taxon>
        <taxon>Pentapetalae</taxon>
        <taxon>asterids</taxon>
        <taxon>campanulids</taxon>
        <taxon>Asterales</taxon>
        <taxon>Asteraceae</taxon>
        <taxon>Asteroideae</taxon>
        <taxon>Heliantheae alliance</taxon>
        <taxon>Heliantheae</taxon>
        <taxon>Helianthus</taxon>
    </lineage>
</organism>
<protein>
    <submittedName>
        <fullName evidence="2">Uncharacterized protein</fullName>
    </submittedName>
</protein>
<evidence type="ECO:0000313" key="1">
    <source>
        <dbReference type="EMBL" id="KAF5812672.1"/>
    </source>
</evidence>
<dbReference type="AlphaFoldDB" id="A0A251V4K2"/>